<dbReference type="AlphaFoldDB" id="A0A151ILE8"/>
<dbReference type="Proteomes" id="UP000078542">
    <property type="component" value="Unassembled WGS sequence"/>
</dbReference>
<sequence length="96" mass="10546">DGLRVHEAINIITERERVGIIIADDGGSRGGSGGILKLTCPEPYFLSDGLYATAEELENTREITLHVITIGAFIEDSAKVRVPLNWINIFLDSYKS</sequence>
<evidence type="ECO:0000313" key="2">
    <source>
        <dbReference type="Proteomes" id="UP000078542"/>
    </source>
</evidence>
<organism evidence="1 2">
    <name type="scientific">Cyphomyrmex costatus</name>
    <dbReference type="NCBI Taxonomy" id="456900"/>
    <lineage>
        <taxon>Eukaryota</taxon>
        <taxon>Metazoa</taxon>
        <taxon>Ecdysozoa</taxon>
        <taxon>Arthropoda</taxon>
        <taxon>Hexapoda</taxon>
        <taxon>Insecta</taxon>
        <taxon>Pterygota</taxon>
        <taxon>Neoptera</taxon>
        <taxon>Endopterygota</taxon>
        <taxon>Hymenoptera</taxon>
        <taxon>Apocrita</taxon>
        <taxon>Aculeata</taxon>
        <taxon>Formicoidea</taxon>
        <taxon>Formicidae</taxon>
        <taxon>Myrmicinae</taxon>
        <taxon>Cyphomyrmex</taxon>
    </lineage>
</organism>
<dbReference type="InterPro" id="IPR024131">
    <property type="entry name" value="UPF0489"/>
</dbReference>
<dbReference type="EMBL" id="KQ977120">
    <property type="protein sequence ID" value="KYN05577.1"/>
    <property type="molecule type" value="Genomic_DNA"/>
</dbReference>
<protein>
    <submittedName>
        <fullName evidence="1">Uncharacterized protein</fullName>
    </submittedName>
</protein>
<keyword evidence="2" id="KW-1185">Reference proteome</keyword>
<evidence type="ECO:0000313" key="1">
    <source>
        <dbReference type="EMBL" id="KYN05577.1"/>
    </source>
</evidence>
<name>A0A151ILE8_9HYME</name>
<feature type="non-terminal residue" evidence="1">
    <location>
        <position position="1"/>
    </location>
</feature>
<proteinExistence type="predicted"/>
<reference evidence="1 2" key="1">
    <citation type="submission" date="2016-03" db="EMBL/GenBank/DDBJ databases">
        <title>Cyphomyrmex costatus WGS genome.</title>
        <authorList>
            <person name="Nygaard S."/>
            <person name="Hu H."/>
            <person name="Boomsma J."/>
            <person name="Zhang G."/>
        </authorList>
    </citation>
    <scope>NUCLEOTIDE SEQUENCE [LARGE SCALE GENOMIC DNA]</scope>
    <source>
        <strain evidence="1">MS0001</strain>
        <tissue evidence="1">Whole body</tissue>
    </source>
</reference>
<gene>
    <name evidence="1" type="ORF">ALC62_03495</name>
</gene>
<accession>A0A151ILE8</accession>
<dbReference type="Pfam" id="PF12640">
    <property type="entry name" value="UPF0489"/>
    <property type="match status" value="1"/>
</dbReference>